<dbReference type="RefSeq" id="WP_305006161.1">
    <property type="nucleotide sequence ID" value="NZ_JAUQSY010000005.1"/>
</dbReference>
<feature type="domain" description="Cationic amino acid transporter C-terminal" evidence="7">
    <location>
        <begin position="529"/>
        <end position="572"/>
    </location>
</feature>
<keyword evidence="2" id="KW-0813">Transport</keyword>
<keyword evidence="4 6" id="KW-1133">Transmembrane helix</keyword>
<feature type="transmembrane region" description="Helical" evidence="6">
    <location>
        <begin position="42"/>
        <end position="64"/>
    </location>
</feature>
<evidence type="ECO:0000313" key="8">
    <source>
        <dbReference type="EMBL" id="MDO7874845.1"/>
    </source>
</evidence>
<organism evidence="8 9">
    <name type="scientific">Hymenobacter aranciens</name>
    <dbReference type="NCBI Taxonomy" id="3063996"/>
    <lineage>
        <taxon>Bacteria</taxon>
        <taxon>Pseudomonadati</taxon>
        <taxon>Bacteroidota</taxon>
        <taxon>Cytophagia</taxon>
        <taxon>Cytophagales</taxon>
        <taxon>Hymenobacteraceae</taxon>
        <taxon>Hymenobacter</taxon>
    </lineage>
</organism>
<accession>A0ABT9B9A1</accession>
<evidence type="ECO:0000313" key="9">
    <source>
        <dbReference type="Proteomes" id="UP001176429"/>
    </source>
</evidence>
<feature type="transmembrane region" description="Helical" evidence="6">
    <location>
        <begin position="403"/>
        <end position="421"/>
    </location>
</feature>
<feature type="transmembrane region" description="Helical" evidence="6">
    <location>
        <begin position="70"/>
        <end position="91"/>
    </location>
</feature>
<reference evidence="8" key="1">
    <citation type="submission" date="2023-07" db="EMBL/GenBank/DDBJ databases">
        <authorList>
            <person name="Kim M.K."/>
        </authorList>
    </citation>
    <scope>NUCLEOTIDE SEQUENCE</scope>
    <source>
        <strain evidence="8">ASUV-10-1</strain>
    </source>
</reference>
<evidence type="ECO:0000256" key="6">
    <source>
        <dbReference type="SAM" id="Phobius"/>
    </source>
</evidence>
<sequence length="583" mass="63257">MPPSNQSLFRRKTIAAILQNPPADHDGHAPGGLERHLTVRDLTALGIAAIIGAGIFSTIGKASLDGGPAVSLLFVFTAVACAFSALCYAQFAATVPVSGSAYTYAYTSFGELAAWIIGWALIMEYAVGNIVVAISWSDYFTGLLDGVGLHIPTYLSTGTQTAYQGYHAVLDLMLANKPLTEASAAQLANYKLWNEAPLLFGDWHLVVDLPAFVITVLITALVYVGIKESKTASNILVLLKLIVVFVVIAVGAFYVQPANWTPFAPNGVGGVLKGVSAVFFAYIGFDAISTTAEECKNPQRDLPKAMMYALIICTVLYVIITLVLTGMVSYKELGVGDPLSFVFAKVGLSKLSGLVAVSAVFAMASVLLVFQLGQPRIWLTMSRDGLLPKVFSKVHPRFHTPSFSTIVTGFFVAVPALLLNMDLVVDLTSIGTLFAFALVCGGILIIDPYGRSEARFKVPYINGQFLVPLLLLVTAVLLFVYNREQMNDFFRLAAFGEGYEGFRHQIPMLVFLLFCGALAVLSFRKKLSLLPVLGLLINLYLMTQLGIANWTMFFIWLLLGLVIYFGYGYKHSKLGQAKREQLS</sequence>
<feature type="transmembrane region" description="Helical" evidence="6">
    <location>
        <begin position="112"/>
        <end position="136"/>
    </location>
</feature>
<feature type="transmembrane region" description="Helical" evidence="6">
    <location>
        <begin position="306"/>
        <end position="330"/>
    </location>
</feature>
<evidence type="ECO:0000256" key="4">
    <source>
        <dbReference type="ARBA" id="ARBA00022989"/>
    </source>
</evidence>
<proteinExistence type="predicted"/>
<evidence type="ECO:0000256" key="3">
    <source>
        <dbReference type="ARBA" id="ARBA00022692"/>
    </source>
</evidence>
<evidence type="ECO:0000259" key="7">
    <source>
        <dbReference type="Pfam" id="PF13906"/>
    </source>
</evidence>
<dbReference type="Pfam" id="PF13520">
    <property type="entry name" value="AA_permease_2"/>
    <property type="match status" value="1"/>
</dbReference>
<feature type="transmembrane region" description="Helical" evidence="6">
    <location>
        <begin position="350"/>
        <end position="373"/>
    </location>
</feature>
<feature type="transmembrane region" description="Helical" evidence="6">
    <location>
        <begin position="528"/>
        <end position="547"/>
    </location>
</feature>
<comment type="subcellular location">
    <subcellularLocation>
        <location evidence="1">Membrane</location>
        <topology evidence="1">Multi-pass membrane protein</topology>
    </subcellularLocation>
</comment>
<name>A0ABT9B9A1_9BACT</name>
<dbReference type="InterPro" id="IPR029485">
    <property type="entry name" value="CAT_C"/>
</dbReference>
<keyword evidence="3 6" id="KW-0812">Transmembrane</keyword>
<dbReference type="PIRSF" id="PIRSF006060">
    <property type="entry name" value="AA_transporter"/>
    <property type="match status" value="1"/>
</dbReference>
<feature type="transmembrane region" description="Helical" evidence="6">
    <location>
        <begin position="553"/>
        <end position="569"/>
    </location>
</feature>
<keyword evidence="9" id="KW-1185">Reference proteome</keyword>
<comment type="caution">
    <text evidence="8">The sequence shown here is derived from an EMBL/GenBank/DDBJ whole genome shotgun (WGS) entry which is preliminary data.</text>
</comment>
<dbReference type="InterPro" id="IPR002293">
    <property type="entry name" value="AA/rel_permease1"/>
</dbReference>
<feature type="transmembrane region" description="Helical" evidence="6">
    <location>
        <begin position="203"/>
        <end position="224"/>
    </location>
</feature>
<dbReference type="Gene3D" id="1.20.1740.10">
    <property type="entry name" value="Amino acid/polyamine transporter I"/>
    <property type="match status" value="1"/>
</dbReference>
<feature type="transmembrane region" description="Helical" evidence="6">
    <location>
        <begin position="501"/>
        <end position="521"/>
    </location>
</feature>
<gene>
    <name evidence="8" type="ORF">Q5H93_08895</name>
</gene>
<dbReference type="PANTHER" id="PTHR43243:SF4">
    <property type="entry name" value="CATIONIC AMINO ACID TRANSPORTER 4"/>
    <property type="match status" value="1"/>
</dbReference>
<feature type="transmembrane region" description="Helical" evidence="6">
    <location>
        <begin position="458"/>
        <end position="481"/>
    </location>
</feature>
<dbReference type="Pfam" id="PF13906">
    <property type="entry name" value="AA_permease_C"/>
    <property type="match status" value="1"/>
</dbReference>
<feature type="transmembrane region" description="Helical" evidence="6">
    <location>
        <begin position="236"/>
        <end position="255"/>
    </location>
</feature>
<evidence type="ECO:0000256" key="5">
    <source>
        <dbReference type="ARBA" id="ARBA00023136"/>
    </source>
</evidence>
<feature type="transmembrane region" description="Helical" evidence="6">
    <location>
        <begin position="267"/>
        <end position="285"/>
    </location>
</feature>
<feature type="transmembrane region" description="Helical" evidence="6">
    <location>
        <begin position="427"/>
        <end position="446"/>
    </location>
</feature>
<evidence type="ECO:0000256" key="2">
    <source>
        <dbReference type="ARBA" id="ARBA00022448"/>
    </source>
</evidence>
<protein>
    <submittedName>
        <fullName evidence="8">Amino acid permease</fullName>
    </submittedName>
</protein>
<dbReference type="EMBL" id="JAUQSY010000005">
    <property type="protein sequence ID" value="MDO7874845.1"/>
    <property type="molecule type" value="Genomic_DNA"/>
</dbReference>
<dbReference type="PANTHER" id="PTHR43243">
    <property type="entry name" value="INNER MEMBRANE TRANSPORTER YGJI-RELATED"/>
    <property type="match status" value="1"/>
</dbReference>
<dbReference type="Proteomes" id="UP001176429">
    <property type="component" value="Unassembled WGS sequence"/>
</dbReference>
<keyword evidence="5 6" id="KW-0472">Membrane</keyword>
<evidence type="ECO:0000256" key="1">
    <source>
        <dbReference type="ARBA" id="ARBA00004141"/>
    </source>
</evidence>